<sequence length="271" mass="30496">MKNVIYILLATVLQAVTPVRAQQWEIGAIANGTAFMGDINPSNPFYFQSLGAGLHVVRNFNATWGIQAGYQFVHLHGSDLASNDPYLHARGQLFSNNVHELSFRANFNFFKFVAGRSLNRYTPYAFAGLAGIMHNPYVYSSNNTRHYLADLQLQEDNEIRKFALAIPFGVGFKYNIKGPWSVGAELGYRTVFNDNLDNIANNYPNRMQYPAAYAARYPEITREWWEAVAYPGTELAETYEGKARGNGRPNDGYLTAGVTVVFTFISKQCTW</sequence>
<feature type="signal peptide" evidence="1">
    <location>
        <begin position="1"/>
        <end position="21"/>
    </location>
</feature>
<protein>
    <submittedName>
        <fullName evidence="3">DUF6089 family protein</fullName>
    </submittedName>
</protein>
<feature type="domain" description="DUF6089" evidence="2">
    <location>
        <begin position="11"/>
        <end position="199"/>
    </location>
</feature>
<dbReference type="Proteomes" id="UP001221558">
    <property type="component" value="Chromosome"/>
</dbReference>
<dbReference type="InterPro" id="IPR011250">
    <property type="entry name" value="OMP/PagP_B-barrel"/>
</dbReference>
<keyword evidence="1" id="KW-0732">Signal</keyword>
<dbReference type="Pfam" id="PF19573">
    <property type="entry name" value="DUF6089"/>
    <property type="match status" value="1"/>
</dbReference>
<reference evidence="3 4" key="1">
    <citation type="submission" date="2023-02" db="EMBL/GenBank/DDBJ databases">
        <title>Genome sequence of Sphingobacterium sp. KACC 22765.</title>
        <authorList>
            <person name="Kim S."/>
            <person name="Heo J."/>
            <person name="Kwon S.-W."/>
        </authorList>
    </citation>
    <scope>NUCLEOTIDE SEQUENCE [LARGE SCALE GENOMIC DNA]</scope>
    <source>
        <strain evidence="3 4">KACC 22765</strain>
    </source>
</reference>
<evidence type="ECO:0000313" key="3">
    <source>
        <dbReference type="EMBL" id="WDF69943.1"/>
    </source>
</evidence>
<evidence type="ECO:0000256" key="1">
    <source>
        <dbReference type="SAM" id="SignalP"/>
    </source>
</evidence>
<name>A0ABY7WNF7_9SPHI</name>
<gene>
    <name evidence="3" type="ORF">PQ465_06085</name>
</gene>
<organism evidence="3 4">
    <name type="scientific">Sphingobacterium oryzagri</name>
    <dbReference type="NCBI Taxonomy" id="3025669"/>
    <lineage>
        <taxon>Bacteria</taxon>
        <taxon>Pseudomonadati</taxon>
        <taxon>Bacteroidota</taxon>
        <taxon>Sphingobacteriia</taxon>
        <taxon>Sphingobacteriales</taxon>
        <taxon>Sphingobacteriaceae</taxon>
        <taxon>Sphingobacterium</taxon>
    </lineage>
</organism>
<dbReference type="Gene3D" id="2.40.160.20">
    <property type="match status" value="1"/>
</dbReference>
<proteinExistence type="predicted"/>
<dbReference type="RefSeq" id="WP_274268651.1">
    <property type="nucleotide sequence ID" value="NZ_CP117880.1"/>
</dbReference>
<feature type="chain" id="PRO_5047470276" evidence="1">
    <location>
        <begin position="22"/>
        <end position="271"/>
    </location>
</feature>
<evidence type="ECO:0000313" key="4">
    <source>
        <dbReference type="Proteomes" id="UP001221558"/>
    </source>
</evidence>
<evidence type="ECO:0000259" key="2">
    <source>
        <dbReference type="Pfam" id="PF19573"/>
    </source>
</evidence>
<dbReference type="SUPFAM" id="SSF56925">
    <property type="entry name" value="OMPA-like"/>
    <property type="match status" value="1"/>
</dbReference>
<dbReference type="EMBL" id="CP117880">
    <property type="protein sequence ID" value="WDF69943.1"/>
    <property type="molecule type" value="Genomic_DNA"/>
</dbReference>
<dbReference type="InterPro" id="IPR045743">
    <property type="entry name" value="DUF6089"/>
</dbReference>
<accession>A0ABY7WNF7</accession>
<keyword evidence="4" id="KW-1185">Reference proteome</keyword>